<accession>A0A7J5HSH2</accession>
<dbReference type="EMBL" id="WCTL01000046">
    <property type="protein sequence ID" value="KAB4228139.1"/>
    <property type="molecule type" value="Genomic_DNA"/>
</dbReference>
<name>A0A7J5HSH2_BACUN</name>
<proteinExistence type="predicted"/>
<gene>
    <name evidence="1" type="ORF">GAP47_21845</name>
</gene>
<organism evidence="1 2">
    <name type="scientific">Bacteroides uniformis</name>
    <dbReference type="NCBI Taxonomy" id="820"/>
    <lineage>
        <taxon>Bacteria</taxon>
        <taxon>Pseudomonadati</taxon>
        <taxon>Bacteroidota</taxon>
        <taxon>Bacteroidia</taxon>
        <taxon>Bacteroidales</taxon>
        <taxon>Bacteroidaceae</taxon>
        <taxon>Bacteroides</taxon>
    </lineage>
</organism>
<dbReference type="RefSeq" id="WP_151882915.1">
    <property type="nucleotide sequence ID" value="NZ_WCTL01000046.1"/>
</dbReference>
<sequence length="135" mass="15315">MEEEKVVVVSDADPVKRRDVVVVPVAEIEQEFEAKSLALSDEFFEVGLQEFLGEVFEREDARTGEMGVQPFEEVQSAEYQNWRKQKQQLAVKRGQGVPGISWSWTTAVTAVGGTTPSCFIRRSWMARRRIVTASY</sequence>
<evidence type="ECO:0000313" key="2">
    <source>
        <dbReference type="Proteomes" id="UP000462376"/>
    </source>
</evidence>
<dbReference type="Proteomes" id="UP000462376">
    <property type="component" value="Unassembled WGS sequence"/>
</dbReference>
<evidence type="ECO:0000313" key="1">
    <source>
        <dbReference type="EMBL" id="KAB4228139.1"/>
    </source>
</evidence>
<comment type="caution">
    <text evidence="1">The sequence shown here is derived from an EMBL/GenBank/DDBJ whole genome shotgun (WGS) entry which is preliminary data.</text>
</comment>
<protein>
    <submittedName>
        <fullName evidence="1">Uncharacterized protein</fullName>
    </submittedName>
</protein>
<dbReference type="AlphaFoldDB" id="A0A7J5HSH2"/>
<reference evidence="1 2" key="1">
    <citation type="journal article" date="2019" name="Nat. Med.">
        <title>A library of human gut bacterial isolates paired with longitudinal multiomics data enables mechanistic microbiome research.</title>
        <authorList>
            <person name="Poyet M."/>
            <person name="Groussin M."/>
            <person name="Gibbons S.M."/>
            <person name="Avila-Pacheco J."/>
            <person name="Jiang X."/>
            <person name="Kearney S.M."/>
            <person name="Perrotta A.R."/>
            <person name="Berdy B."/>
            <person name="Zhao S."/>
            <person name="Lieberman T.D."/>
            <person name="Swanson P.K."/>
            <person name="Smith M."/>
            <person name="Roesemann S."/>
            <person name="Alexander J.E."/>
            <person name="Rich S.A."/>
            <person name="Livny J."/>
            <person name="Vlamakis H."/>
            <person name="Clish C."/>
            <person name="Bullock K."/>
            <person name="Deik A."/>
            <person name="Scott J."/>
            <person name="Pierce K.A."/>
            <person name="Xavier R.J."/>
            <person name="Alm E.J."/>
        </authorList>
    </citation>
    <scope>NUCLEOTIDE SEQUENCE [LARGE SCALE GENOMIC DNA]</scope>
    <source>
        <strain evidence="1 2">BIOML-A5</strain>
    </source>
</reference>